<reference evidence="3 4" key="2">
    <citation type="journal article" date="2021" name="Genomics">
        <title>High-quality reference genome for Clonorchis sinensis.</title>
        <authorList>
            <person name="Young N.D."/>
            <person name="Stroehlein A.J."/>
            <person name="Kinkar L."/>
            <person name="Wang T."/>
            <person name="Sohn W.M."/>
            <person name="Chang B.C.H."/>
            <person name="Kaur P."/>
            <person name="Weisz D."/>
            <person name="Dudchenko O."/>
            <person name="Aiden E.L."/>
            <person name="Korhonen P.K."/>
            <person name="Gasser R.B."/>
        </authorList>
    </citation>
    <scope>NUCLEOTIDE SEQUENCE [LARGE SCALE GENOMIC DNA]</scope>
    <source>
        <strain evidence="3">Cs-k2</strain>
    </source>
</reference>
<feature type="compositionally biased region" description="Polar residues" evidence="2">
    <location>
        <begin position="497"/>
        <end position="506"/>
    </location>
</feature>
<evidence type="ECO:0000313" key="3">
    <source>
        <dbReference type="EMBL" id="KAG5444906.1"/>
    </source>
</evidence>
<dbReference type="Proteomes" id="UP000286415">
    <property type="component" value="Unassembled WGS sequence"/>
</dbReference>
<reference evidence="3 4" key="1">
    <citation type="journal article" date="2018" name="Biotechnol. Adv.">
        <title>Improved genomic resources and new bioinformatic workflow for the carcinogenic parasite Clonorchis sinensis: Biotechnological implications.</title>
        <authorList>
            <person name="Wang D."/>
            <person name="Korhonen P.K."/>
            <person name="Gasser R.B."/>
            <person name="Young N.D."/>
        </authorList>
    </citation>
    <scope>NUCLEOTIDE SEQUENCE [LARGE SCALE GENOMIC DNA]</scope>
    <source>
        <strain evidence="3">Cs-k2</strain>
    </source>
</reference>
<protein>
    <submittedName>
        <fullName evidence="3">Uncharacterized protein</fullName>
    </submittedName>
</protein>
<organism evidence="3 4">
    <name type="scientific">Clonorchis sinensis</name>
    <name type="common">Chinese liver fluke</name>
    <dbReference type="NCBI Taxonomy" id="79923"/>
    <lineage>
        <taxon>Eukaryota</taxon>
        <taxon>Metazoa</taxon>
        <taxon>Spiralia</taxon>
        <taxon>Lophotrochozoa</taxon>
        <taxon>Platyhelminthes</taxon>
        <taxon>Trematoda</taxon>
        <taxon>Digenea</taxon>
        <taxon>Opisthorchiida</taxon>
        <taxon>Opisthorchiata</taxon>
        <taxon>Opisthorchiidae</taxon>
        <taxon>Clonorchis</taxon>
    </lineage>
</organism>
<sequence length="516" mass="57585">MVRTRPLPLDFPCLVLGNLAVSQPLCFPRVAWQLGTEKVLQLNSLVFLARSTPGLSDTHTCRTSFTLQDGIHDRYCKTPLTHSEREFAVRKVRVSNPTSASQLPLPRLGQPGSILAIVLPSGGTAVRHRKGVTAERLNDIFPARYHRIMSASSCLGQTVSDVFCKRLTHLSRLGQPGSIPALVLPSGGMAARHRKGITAERFFCVERCCGTPMVSCCISRGALTSEVIQQIKVGPYCTCITRLSMATEITEASKTGFRTPIRCVLSDIPHGYSVNTEARWPKWLEREFTDRKIRGSNPTSASRLPLSSLGQPGSVPALMQPSGGMAVRHRKGATAATKHEANKHLAELYKKVEELEEQLRIKTSELHQKEEDFTVAMQEVHEKRKLELQELNTLIYQQNLKLQRLERDMSSRESELTILRRRCRMFDEVLRYKATLGKLTITLEQAEQYARLTANARNYTKDTQNSDDTVNTEPAPLMIRDVADVDDNDVPNGYLINGSSSPSNSEPRLLKLTGLR</sequence>
<keyword evidence="1" id="KW-0175">Coiled coil</keyword>
<dbReference type="InParanoid" id="A0A419PU25"/>
<evidence type="ECO:0000313" key="4">
    <source>
        <dbReference type="Proteomes" id="UP000286415"/>
    </source>
</evidence>
<name>A0A419PU25_CLOSI</name>
<dbReference type="AlphaFoldDB" id="A0A419PU25"/>
<evidence type="ECO:0000256" key="1">
    <source>
        <dbReference type="SAM" id="Coils"/>
    </source>
</evidence>
<feature type="region of interest" description="Disordered" evidence="2">
    <location>
        <begin position="490"/>
        <end position="516"/>
    </location>
</feature>
<accession>A0A419PU25</accession>
<keyword evidence="4" id="KW-1185">Reference proteome</keyword>
<gene>
    <name evidence="3" type="ORF">CSKR_103581</name>
</gene>
<evidence type="ECO:0000256" key="2">
    <source>
        <dbReference type="SAM" id="MobiDB-lite"/>
    </source>
</evidence>
<proteinExistence type="predicted"/>
<comment type="caution">
    <text evidence="3">The sequence shown here is derived from an EMBL/GenBank/DDBJ whole genome shotgun (WGS) entry which is preliminary data.</text>
</comment>
<dbReference type="EMBL" id="NIRI02000056">
    <property type="protein sequence ID" value="KAG5444906.1"/>
    <property type="molecule type" value="Genomic_DNA"/>
</dbReference>
<dbReference type="OrthoDB" id="6413631at2759"/>
<feature type="coiled-coil region" evidence="1">
    <location>
        <begin position="338"/>
        <end position="422"/>
    </location>
</feature>